<keyword evidence="1" id="KW-0812">Transmembrane</keyword>
<reference evidence="3 4" key="1">
    <citation type="submission" date="2014-09" db="EMBL/GenBank/DDBJ databases">
        <title>Draft genome of Bradyrhizobium japonicum Is-34.</title>
        <authorList>
            <person name="Tsurumaru H."/>
            <person name="Yamakawa T."/>
            <person name="Hashimoto S."/>
            <person name="Okizaki K."/>
            <person name="Kanesaki Y."/>
            <person name="Yoshikawa H."/>
            <person name="Yajima S."/>
        </authorList>
    </citation>
    <scope>NUCLEOTIDE SEQUENCE [LARGE SCALE GENOMIC DNA]</scope>
    <source>
        <strain evidence="3 4">Is-34</strain>
    </source>
</reference>
<keyword evidence="1" id="KW-0472">Membrane</keyword>
<dbReference type="eggNOG" id="COG3239">
    <property type="taxonomic scope" value="Bacteria"/>
</dbReference>
<dbReference type="RefSeq" id="WP_041957817.1">
    <property type="nucleotide sequence ID" value="NZ_JRPN01000020.1"/>
</dbReference>
<name>A0A0A3XQC7_BRAJP</name>
<evidence type="ECO:0000256" key="1">
    <source>
        <dbReference type="SAM" id="Phobius"/>
    </source>
</evidence>
<sequence>MTALRMRARDFLTDDELADVRQRVTWKGVALIAHAWALIVAAIALVAWWPNPITYILAVAIIGSRQLGLAILMHDGAHGCLSADEKTNLALSQWFCAYPLFAETRSYRRYHLQHHARTQQEDDPDLVLSAPFPITRLSYRRKFIRDITGQTGYQQRKAQLLNALGPKDWTLWQRAAHFWEKLGPQCLANAAMFAALAAAGLWWAYPLLWLVPLLTWMMVITRIRNIAEHAVVPDSSDPLRNTRTTHANFLERLFIAPYYVNYHLEHHLLFYVPCYNLPKVHRLLSASRHADRMEVQPGYAAVLRLATAKPDRDDRPGQLVNSARRAQAGAAVDANQTNGGF</sequence>
<dbReference type="AlphaFoldDB" id="A0A0A3XQC7"/>
<dbReference type="PANTHER" id="PTHR19353:SF19">
    <property type="entry name" value="DELTA(5) FATTY ACID DESATURASE C-RELATED"/>
    <property type="match status" value="1"/>
</dbReference>
<feature type="transmembrane region" description="Helical" evidence="1">
    <location>
        <begin position="191"/>
        <end position="219"/>
    </location>
</feature>
<dbReference type="PANTHER" id="PTHR19353">
    <property type="entry name" value="FATTY ACID DESATURASE 2"/>
    <property type="match status" value="1"/>
</dbReference>
<dbReference type="InterPro" id="IPR012171">
    <property type="entry name" value="Fatty_acid_desaturase"/>
</dbReference>
<gene>
    <name evidence="3" type="ORF">MA20_28095</name>
</gene>
<dbReference type="EMBL" id="JRPN01000020">
    <property type="protein sequence ID" value="KGT76632.1"/>
    <property type="molecule type" value="Genomic_DNA"/>
</dbReference>
<dbReference type="GO" id="GO:0016717">
    <property type="term" value="F:oxidoreductase activity, acting on paired donors, with oxidation of a pair of donors resulting in the reduction of molecular oxygen to two molecules of water"/>
    <property type="evidence" value="ECO:0007669"/>
    <property type="project" value="TreeGrafter"/>
</dbReference>
<dbReference type="Pfam" id="PF00487">
    <property type="entry name" value="FA_desaturase"/>
    <property type="match status" value="1"/>
</dbReference>
<protein>
    <submittedName>
        <fullName evidence="3">Fatty acid desaturase</fullName>
    </submittedName>
</protein>
<organism evidence="3 4">
    <name type="scientific">Bradyrhizobium japonicum</name>
    <dbReference type="NCBI Taxonomy" id="375"/>
    <lineage>
        <taxon>Bacteria</taxon>
        <taxon>Pseudomonadati</taxon>
        <taxon>Pseudomonadota</taxon>
        <taxon>Alphaproteobacteria</taxon>
        <taxon>Hyphomicrobiales</taxon>
        <taxon>Nitrobacteraceae</taxon>
        <taxon>Bradyrhizobium</taxon>
    </lineage>
</organism>
<accession>A0A0A3XQC7</accession>
<comment type="caution">
    <text evidence="3">The sequence shown here is derived from an EMBL/GenBank/DDBJ whole genome shotgun (WGS) entry which is preliminary data.</text>
</comment>
<feature type="transmembrane region" description="Helical" evidence="1">
    <location>
        <begin position="29"/>
        <end position="49"/>
    </location>
</feature>
<dbReference type="CDD" id="cd03510">
    <property type="entry name" value="Rhizobitoxine-FADS-like"/>
    <property type="match status" value="1"/>
</dbReference>
<evidence type="ECO:0000313" key="4">
    <source>
        <dbReference type="Proteomes" id="UP000030377"/>
    </source>
</evidence>
<proteinExistence type="predicted"/>
<dbReference type="InterPro" id="IPR005804">
    <property type="entry name" value="FA_desaturase_dom"/>
</dbReference>
<evidence type="ECO:0000259" key="2">
    <source>
        <dbReference type="Pfam" id="PF00487"/>
    </source>
</evidence>
<dbReference type="GO" id="GO:0016020">
    <property type="term" value="C:membrane"/>
    <property type="evidence" value="ECO:0007669"/>
    <property type="project" value="TreeGrafter"/>
</dbReference>
<dbReference type="Proteomes" id="UP000030377">
    <property type="component" value="Unassembled WGS sequence"/>
</dbReference>
<dbReference type="GO" id="GO:0008610">
    <property type="term" value="P:lipid biosynthetic process"/>
    <property type="evidence" value="ECO:0007669"/>
    <property type="project" value="UniProtKB-ARBA"/>
</dbReference>
<keyword evidence="1" id="KW-1133">Transmembrane helix</keyword>
<dbReference type="STRING" id="375.BKD09_RS29735"/>
<feature type="domain" description="Fatty acid desaturase" evidence="2">
    <location>
        <begin position="50"/>
        <end position="286"/>
    </location>
</feature>
<evidence type="ECO:0000313" key="3">
    <source>
        <dbReference type="EMBL" id="KGT76632.1"/>
    </source>
</evidence>